<dbReference type="GO" id="GO:0016705">
    <property type="term" value="F:oxidoreductase activity, acting on paired donors, with incorporation or reduction of molecular oxygen"/>
    <property type="evidence" value="ECO:0007669"/>
    <property type="project" value="InterPro"/>
</dbReference>
<name>A0A0D1XHL3_9PEZI</name>
<dbReference type="InterPro" id="IPR017972">
    <property type="entry name" value="Cyt_P450_CS"/>
</dbReference>
<reference evidence="10 11" key="1">
    <citation type="submission" date="2015-01" db="EMBL/GenBank/DDBJ databases">
        <title>The Genome Sequence of Ochroconis gallopava CBS43764.</title>
        <authorList>
            <consortium name="The Broad Institute Genomics Platform"/>
            <person name="Cuomo C."/>
            <person name="de Hoog S."/>
            <person name="Gorbushina A."/>
            <person name="Stielow B."/>
            <person name="Teixiera M."/>
            <person name="Abouelleil A."/>
            <person name="Chapman S.B."/>
            <person name="Priest M."/>
            <person name="Young S.K."/>
            <person name="Wortman J."/>
            <person name="Nusbaum C."/>
            <person name="Birren B."/>
        </authorList>
    </citation>
    <scope>NUCLEOTIDE SEQUENCE [LARGE SCALE GENOMIC DNA]</scope>
    <source>
        <strain evidence="10 11">CBS 43764</strain>
    </source>
</reference>
<dbReference type="EMBL" id="KN847553">
    <property type="protein sequence ID" value="KIW01726.1"/>
    <property type="molecule type" value="Genomic_DNA"/>
</dbReference>
<evidence type="ECO:0000256" key="8">
    <source>
        <dbReference type="RuleBase" id="RU000461"/>
    </source>
</evidence>
<dbReference type="STRING" id="253628.A0A0D1XHL3"/>
<sequence>MVAKLSLFSIASENPLITVASLVVFAIVTWLFQRTIYRLYLHPLAKFPGPPAAAATRLWKGYIECGLRISFCHFLEELHRKYGEVVRIGPNELHFSNPQAYHDIYNNKNRWDKEKQVYHSMGEDRSSFGFLTYQESKERKDVMKKMFSPTALSQAHGLIVQKLDAFCKALERQSKSGKPADLFFAFRCLTMDIVTYLSFGASVDAIDSPDFHAPLLEAMDASIDTLMLFRHSHTYKDMILNCPPNIAKVVAPATRGLIDMQQMIKAQIRDLVNDPENLNHLPHNMTIYHCLLDKEAYRNNKVPCEGSLYEETQALMFAGSDTTGNTFLVGFFHLLRAKDRYAKLKEEVEAAWKAAGSSGPEARVFESLPYLNAVIKEALRLSVGVTTGLPRIVPKGGAEIAKISVPGGTIVSCGATFVHYNPEIFPEPFEFRPERWIKNPELEKWLVPFSRGPRMCLGMNLAWLELRLGFGHIIHKLDMELTPDSPDKLLWRDCFLPFWLGPHVYANVKPLKT</sequence>
<evidence type="ECO:0000256" key="9">
    <source>
        <dbReference type="SAM" id="Phobius"/>
    </source>
</evidence>
<accession>A0A0D1XHL3</accession>
<comment type="cofactor">
    <cofactor evidence="1 7">
        <name>heme</name>
        <dbReference type="ChEBI" id="CHEBI:30413"/>
    </cofactor>
</comment>
<feature type="transmembrane region" description="Helical" evidence="9">
    <location>
        <begin position="15"/>
        <end position="32"/>
    </location>
</feature>
<dbReference type="InterPro" id="IPR001128">
    <property type="entry name" value="Cyt_P450"/>
</dbReference>
<comment type="similarity">
    <text evidence="2 8">Belongs to the cytochrome P450 family.</text>
</comment>
<dbReference type="SUPFAM" id="SSF48264">
    <property type="entry name" value="Cytochrome P450"/>
    <property type="match status" value="1"/>
</dbReference>
<keyword evidence="6 8" id="KW-0503">Monooxygenase</keyword>
<evidence type="ECO:0000256" key="2">
    <source>
        <dbReference type="ARBA" id="ARBA00010617"/>
    </source>
</evidence>
<dbReference type="InterPro" id="IPR036396">
    <property type="entry name" value="Cyt_P450_sf"/>
</dbReference>
<keyword evidence="4 8" id="KW-0560">Oxidoreductase</keyword>
<dbReference type="HOGENOM" id="CLU_001570_14_4_1"/>
<evidence type="ECO:0000256" key="6">
    <source>
        <dbReference type="ARBA" id="ARBA00023033"/>
    </source>
</evidence>
<dbReference type="CDD" id="cd11062">
    <property type="entry name" value="CYP58-like"/>
    <property type="match status" value="1"/>
</dbReference>
<keyword evidence="7 8" id="KW-0349">Heme</keyword>
<dbReference type="Pfam" id="PF00067">
    <property type="entry name" value="p450"/>
    <property type="match status" value="1"/>
</dbReference>
<dbReference type="InterPro" id="IPR050121">
    <property type="entry name" value="Cytochrome_P450_monoxygenase"/>
</dbReference>
<keyword evidence="9" id="KW-0472">Membrane</keyword>
<evidence type="ECO:0000313" key="10">
    <source>
        <dbReference type="EMBL" id="KIW01726.1"/>
    </source>
</evidence>
<evidence type="ECO:0000256" key="3">
    <source>
        <dbReference type="ARBA" id="ARBA00022723"/>
    </source>
</evidence>
<evidence type="ECO:0000256" key="4">
    <source>
        <dbReference type="ARBA" id="ARBA00023002"/>
    </source>
</evidence>
<keyword evidence="3 7" id="KW-0479">Metal-binding</keyword>
<dbReference type="GeneID" id="27314876"/>
<organism evidence="10 11">
    <name type="scientific">Verruconis gallopava</name>
    <dbReference type="NCBI Taxonomy" id="253628"/>
    <lineage>
        <taxon>Eukaryota</taxon>
        <taxon>Fungi</taxon>
        <taxon>Dikarya</taxon>
        <taxon>Ascomycota</taxon>
        <taxon>Pezizomycotina</taxon>
        <taxon>Dothideomycetes</taxon>
        <taxon>Pleosporomycetidae</taxon>
        <taxon>Venturiales</taxon>
        <taxon>Sympoventuriaceae</taxon>
        <taxon>Verruconis</taxon>
    </lineage>
</organism>
<keyword evidence="9" id="KW-0812">Transmembrane</keyword>
<dbReference type="VEuPathDB" id="FungiDB:PV09_06903"/>
<keyword evidence="11" id="KW-1185">Reference proteome</keyword>
<proteinExistence type="inferred from homology"/>
<dbReference type="PROSITE" id="PS00086">
    <property type="entry name" value="CYTOCHROME_P450"/>
    <property type="match status" value="1"/>
</dbReference>
<dbReference type="PANTHER" id="PTHR24305">
    <property type="entry name" value="CYTOCHROME P450"/>
    <property type="match status" value="1"/>
</dbReference>
<evidence type="ECO:0000256" key="1">
    <source>
        <dbReference type="ARBA" id="ARBA00001971"/>
    </source>
</evidence>
<evidence type="ECO:0000313" key="11">
    <source>
        <dbReference type="Proteomes" id="UP000053259"/>
    </source>
</evidence>
<keyword evidence="5 7" id="KW-0408">Iron</keyword>
<dbReference type="GO" id="GO:0020037">
    <property type="term" value="F:heme binding"/>
    <property type="evidence" value="ECO:0007669"/>
    <property type="project" value="InterPro"/>
</dbReference>
<evidence type="ECO:0000256" key="5">
    <source>
        <dbReference type="ARBA" id="ARBA00023004"/>
    </source>
</evidence>
<dbReference type="AlphaFoldDB" id="A0A0D1XHL3"/>
<evidence type="ECO:0008006" key="12">
    <source>
        <dbReference type="Google" id="ProtNLM"/>
    </source>
</evidence>
<feature type="binding site" description="axial binding residue" evidence="7">
    <location>
        <position position="456"/>
    </location>
    <ligand>
        <name>heme</name>
        <dbReference type="ChEBI" id="CHEBI:30413"/>
    </ligand>
    <ligandPart>
        <name>Fe</name>
        <dbReference type="ChEBI" id="CHEBI:18248"/>
    </ligandPart>
</feature>
<evidence type="ECO:0000256" key="7">
    <source>
        <dbReference type="PIRSR" id="PIRSR602401-1"/>
    </source>
</evidence>
<dbReference type="Gene3D" id="1.10.630.10">
    <property type="entry name" value="Cytochrome P450"/>
    <property type="match status" value="1"/>
</dbReference>
<dbReference type="PANTHER" id="PTHR24305:SF157">
    <property type="entry name" value="N-ACETYLTRYPTOPHAN 6-HYDROXYLASE IVOC-RELATED"/>
    <property type="match status" value="1"/>
</dbReference>
<dbReference type="GO" id="GO:0005506">
    <property type="term" value="F:iron ion binding"/>
    <property type="evidence" value="ECO:0007669"/>
    <property type="project" value="InterPro"/>
</dbReference>
<dbReference type="InterPro" id="IPR002401">
    <property type="entry name" value="Cyt_P450_E_grp-I"/>
</dbReference>
<dbReference type="Proteomes" id="UP000053259">
    <property type="component" value="Unassembled WGS sequence"/>
</dbReference>
<gene>
    <name evidence="10" type="ORF">PV09_06903</name>
</gene>
<dbReference type="RefSeq" id="XP_016211595.1">
    <property type="nucleotide sequence ID" value="XM_016360609.1"/>
</dbReference>
<dbReference type="OrthoDB" id="3945418at2759"/>
<keyword evidence="9" id="KW-1133">Transmembrane helix</keyword>
<dbReference type="PRINTS" id="PR00463">
    <property type="entry name" value="EP450I"/>
</dbReference>
<dbReference type="PRINTS" id="PR00385">
    <property type="entry name" value="P450"/>
</dbReference>
<protein>
    <recommendedName>
        <fullName evidence="12">Cytochrome P450 monooxygenase</fullName>
    </recommendedName>
</protein>
<dbReference type="GO" id="GO:0004497">
    <property type="term" value="F:monooxygenase activity"/>
    <property type="evidence" value="ECO:0007669"/>
    <property type="project" value="UniProtKB-KW"/>
</dbReference>
<dbReference type="InParanoid" id="A0A0D1XHL3"/>